<name>A0A811KIX0_9BILA</name>
<dbReference type="EMBL" id="CAJFDH010000003">
    <property type="protein sequence ID" value="CAD5215298.1"/>
    <property type="molecule type" value="Genomic_DNA"/>
</dbReference>
<organism evidence="1 2">
    <name type="scientific">Bursaphelenchus okinawaensis</name>
    <dbReference type="NCBI Taxonomy" id="465554"/>
    <lineage>
        <taxon>Eukaryota</taxon>
        <taxon>Metazoa</taxon>
        <taxon>Ecdysozoa</taxon>
        <taxon>Nematoda</taxon>
        <taxon>Chromadorea</taxon>
        <taxon>Rhabditida</taxon>
        <taxon>Tylenchina</taxon>
        <taxon>Tylenchomorpha</taxon>
        <taxon>Aphelenchoidea</taxon>
        <taxon>Aphelenchoididae</taxon>
        <taxon>Bursaphelenchus</taxon>
    </lineage>
</organism>
<sequence length="154" mass="17677">MASSSGALLLGTVVKINRIGIKQIPCAQVRCRKNVFNNFLKAYFAEPNDLWALDKSVDVKLGDTVLVGPIEQKDRPMATVSHIVKRVVMPYGNIIDPVTKKRIYQKQFVEDQEIRHKLIGDITDTEDQEVIGFETRHQENKERLNRLKEQQMDD</sequence>
<protein>
    <submittedName>
        <fullName evidence="1">Uncharacterized protein</fullName>
    </submittedName>
</protein>
<dbReference type="InterPro" id="IPR039193">
    <property type="entry name" value="Ribosomal_uS17m_metazoa"/>
</dbReference>
<dbReference type="SUPFAM" id="SSF50249">
    <property type="entry name" value="Nucleic acid-binding proteins"/>
    <property type="match status" value="1"/>
</dbReference>
<keyword evidence="2" id="KW-1185">Reference proteome</keyword>
<dbReference type="InterPro" id="IPR012340">
    <property type="entry name" value="NA-bd_OB-fold"/>
</dbReference>
<dbReference type="OrthoDB" id="274752at2759"/>
<evidence type="ECO:0000313" key="2">
    <source>
        <dbReference type="Proteomes" id="UP000614601"/>
    </source>
</evidence>
<dbReference type="PANTHER" id="PTHR24088:SF0">
    <property type="entry name" value="SMALL RIBOSOMAL SUBUNIT PROTEIN US17M"/>
    <property type="match status" value="1"/>
</dbReference>
<dbReference type="GO" id="GO:0005763">
    <property type="term" value="C:mitochondrial small ribosomal subunit"/>
    <property type="evidence" value="ECO:0007669"/>
    <property type="project" value="InterPro"/>
</dbReference>
<dbReference type="PANTHER" id="PTHR24088">
    <property type="entry name" value="28S RIBOSOMAL PROTEIN S17, MITOCHONDRIAL"/>
    <property type="match status" value="1"/>
</dbReference>
<accession>A0A811KIX0</accession>
<reference evidence="1" key="1">
    <citation type="submission" date="2020-09" db="EMBL/GenBank/DDBJ databases">
        <authorList>
            <person name="Kikuchi T."/>
        </authorList>
    </citation>
    <scope>NUCLEOTIDE SEQUENCE</scope>
    <source>
        <strain evidence="1">SH1</strain>
    </source>
</reference>
<comment type="caution">
    <text evidence="1">The sequence shown here is derived from an EMBL/GenBank/DDBJ whole genome shotgun (WGS) entry which is preliminary data.</text>
</comment>
<dbReference type="AlphaFoldDB" id="A0A811KIX0"/>
<proteinExistence type="predicted"/>
<dbReference type="Gene3D" id="2.40.50.140">
    <property type="entry name" value="Nucleic acid-binding proteins"/>
    <property type="match status" value="1"/>
</dbReference>
<evidence type="ECO:0000313" key="1">
    <source>
        <dbReference type="EMBL" id="CAD5215298.1"/>
    </source>
</evidence>
<gene>
    <name evidence="1" type="ORF">BOKJ2_LOCUS6023</name>
</gene>
<dbReference type="Proteomes" id="UP000783686">
    <property type="component" value="Unassembled WGS sequence"/>
</dbReference>
<dbReference type="GO" id="GO:0032543">
    <property type="term" value="P:mitochondrial translation"/>
    <property type="evidence" value="ECO:0007669"/>
    <property type="project" value="TreeGrafter"/>
</dbReference>
<dbReference type="GO" id="GO:0003735">
    <property type="term" value="F:structural constituent of ribosome"/>
    <property type="evidence" value="ECO:0007669"/>
    <property type="project" value="InterPro"/>
</dbReference>
<dbReference type="Proteomes" id="UP000614601">
    <property type="component" value="Unassembled WGS sequence"/>
</dbReference>
<dbReference type="EMBL" id="CAJFCW020000003">
    <property type="protein sequence ID" value="CAG9103827.1"/>
    <property type="molecule type" value="Genomic_DNA"/>
</dbReference>